<comment type="caution">
    <text evidence="4">The sequence shown here is derived from an EMBL/GenBank/DDBJ whole genome shotgun (WGS) entry which is preliminary data.</text>
</comment>
<dbReference type="GO" id="GO:0051117">
    <property type="term" value="F:ATPase binding"/>
    <property type="evidence" value="ECO:0007669"/>
    <property type="project" value="TreeGrafter"/>
</dbReference>
<evidence type="ECO:0000256" key="1">
    <source>
        <dbReference type="ARBA" id="ARBA00007039"/>
    </source>
</evidence>
<accession>A0AAV5JV77</accession>
<dbReference type="InterPro" id="IPR029045">
    <property type="entry name" value="ClpP/crotonase-like_dom_sf"/>
</dbReference>
<dbReference type="Pfam" id="PF00574">
    <property type="entry name" value="CLP_protease"/>
    <property type="match status" value="1"/>
</dbReference>
<dbReference type="PRINTS" id="PR00127">
    <property type="entry name" value="CLPPROTEASEP"/>
</dbReference>
<dbReference type="GO" id="GO:0009368">
    <property type="term" value="C:endopeptidase Clp complex"/>
    <property type="evidence" value="ECO:0007669"/>
    <property type="project" value="TreeGrafter"/>
</dbReference>
<comment type="similarity">
    <text evidence="1 3">Belongs to the peptidase S14 family.</text>
</comment>
<protein>
    <recommendedName>
        <fullName evidence="3">ATP-dependent Clp protease proteolytic subunit</fullName>
    </recommendedName>
</protein>
<evidence type="ECO:0000313" key="5">
    <source>
        <dbReference type="Proteomes" id="UP001054252"/>
    </source>
</evidence>
<reference evidence="4 5" key="1">
    <citation type="journal article" date="2021" name="Commun. Biol.">
        <title>The genome of Shorea leprosula (Dipterocarpaceae) highlights the ecological relevance of drought in aseasonal tropical rainforests.</title>
        <authorList>
            <person name="Ng K.K.S."/>
            <person name="Kobayashi M.J."/>
            <person name="Fawcett J.A."/>
            <person name="Hatakeyama M."/>
            <person name="Paape T."/>
            <person name="Ng C.H."/>
            <person name="Ang C.C."/>
            <person name="Tnah L.H."/>
            <person name="Lee C.T."/>
            <person name="Nishiyama T."/>
            <person name="Sese J."/>
            <person name="O'Brien M.J."/>
            <person name="Copetti D."/>
            <person name="Mohd Noor M.I."/>
            <person name="Ong R.C."/>
            <person name="Putra M."/>
            <person name="Sireger I.Z."/>
            <person name="Indrioko S."/>
            <person name="Kosugi Y."/>
            <person name="Izuno A."/>
            <person name="Isagi Y."/>
            <person name="Lee S.L."/>
            <person name="Shimizu K.K."/>
        </authorList>
    </citation>
    <scope>NUCLEOTIDE SEQUENCE [LARGE SCALE GENOMIC DNA]</scope>
    <source>
        <strain evidence="4">214</strain>
    </source>
</reference>
<dbReference type="CDD" id="cd07017">
    <property type="entry name" value="S14_ClpP_2"/>
    <property type="match status" value="1"/>
</dbReference>
<keyword evidence="5" id="KW-1185">Reference proteome</keyword>
<name>A0AAV5JV77_9ROSI</name>
<comment type="subunit">
    <text evidence="2">Component of the chloroplastic Clp protease core complex which consist of at least 16 proteins: CLPP4 (3 copies), CLPP5 (3 copies), CLPR4 (2 copies), ClpP1 (1 copy), CLPP6 (1 copy), CLPR2 (1 copy), CLPT1 (1 copy), CLPT2 (1 copy) and 3 copies of CLPP3 and/or CLPR1 and/or CLPR3. The core complex is organized in two heptameric rings, one containing CLPP3,4,5,6 in a 1:2:3:1 ratio and the other CLPP1 and CLPR1,2,3,4 in a 3:1:1:1:1 ratio.</text>
</comment>
<sequence>MATFLQAPMAYSVRYSSSLSESVRRTSRLKFDCRAFGANNSAKIPLPPVNPKDPFLSRLTSAAASSPEALVNRPVDSDVPPFLDLFDSPRLMASPAQVERSVSYDEGRPRSPPPDLPSLLLDEGIVYIGMPLVPAVTELVIAQLMYLQWKDPKAPIYLYINSTGTARDDGVTVGRETDGFAIYDSLMHVKNEIRTVCIGAAVGQSCLLLAAGTKGKRSMLPHATAAIHQPRVPSSGLMQASDVLIHAKEIITNRDTLVELLAKHTGNSVETVANKMKRRFYMDAVRAREFGVIDTILWRGQEKLKAEIEPDVLADDPSFEIVHGN</sequence>
<dbReference type="Gene3D" id="3.90.226.10">
    <property type="entry name" value="2-enoyl-CoA Hydratase, Chain A, domain 1"/>
    <property type="match status" value="1"/>
</dbReference>
<dbReference type="SUPFAM" id="SSF52096">
    <property type="entry name" value="ClpP/crotonase"/>
    <property type="match status" value="1"/>
</dbReference>
<dbReference type="AlphaFoldDB" id="A0AAV5JV77"/>
<dbReference type="EMBL" id="BPVZ01000050">
    <property type="protein sequence ID" value="GKV18529.1"/>
    <property type="molecule type" value="Genomic_DNA"/>
</dbReference>
<dbReference type="GO" id="GO:0004176">
    <property type="term" value="F:ATP-dependent peptidase activity"/>
    <property type="evidence" value="ECO:0007669"/>
    <property type="project" value="InterPro"/>
</dbReference>
<proteinExistence type="inferred from homology"/>
<dbReference type="Proteomes" id="UP001054252">
    <property type="component" value="Unassembled WGS sequence"/>
</dbReference>
<dbReference type="InterPro" id="IPR001907">
    <property type="entry name" value="ClpP"/>
</dbReference>
<gene>
    <name evidence="4" type="ORF">SLEP1_g28894</name>
</gene>
<dbReference type="PANTHER" id="PTHR10381">
    <property type="entry name" value="ATP-DEPENDENT CLP PROTEASE PROTEOLYTIC SUBUNIT"/>
    <property type="match status" value="1"/>
</dbReference>
<organism evidence="4 5">
    <name type="scientific">Rubroshorea leprosula</name>
    <dbReference type="NCBI Taxonomy" id="152421"/>
    <lineage>
        <taxon>Eukaryota</taxon>
        <taxon>Viridiplantae</taxon>
        <taxon>Streptophyta</taxon>
        <taxon>Embryophyta</taxon>
        <taxon>Tracheophyta</taxon>
        <taxon>Spermatophyta</taxon>
        <taxon>Magnoliopsida</taxon>
        <taxon>eudicotyledons</taxon>
        <taxon>Gunneridae</taxon>
        <taxon>Pentapetalae</taxon>
        <taxon>rosids</taxon>
        <taxon>malvids</taxon>
        <taxon>Malvales</taxon>
        <taxon>Dipterocarpaceae</taxon>
        <taxon>Rubroshorea</taxon>
    </lineage>
</organism>
<evidence type="ECO:0000256" key="3">
    <source>
        <dbReference type="RuleBase" id="RU003567"/>
    </source>
</evidence>
<dbReference type="GO" id="GO:0006515">
    <property type="term" value="P:protein quality control for misfolded or incompletely synthesized proteins"/>
    <property type="evidence" value="ECO:0007669"/>
    <property type="project" value="TreeGrafter"/>
</dbReference>
<evidence type="ECO:0000313" key="4">
    <source>
        <dbReference type="EMBL" id="GKV18529.1"/>
    </source>
</evidence>
<dbReference type="FunFam" id="3.90.226.10:FF:000020">
    <property type="entry name" value="ATP-dependent Clp protease proteolytic subunit"/>
    <property type="match status" value="1"/>
</dbReference>
<dbReference type="GO" id="GO:0004252">
    <property type="term" value="F:serine-type endopeptidase activity"/>
    <property type="evidence" value="ECO:0007669"/>
    <property type="project" value="InterPro"/>
</dbReference>
<evidence type="ECO:0000256" key="2">
    <source>
        <dbReference type="ARBA" id="ARBA00062827"/>
    </source>
</evidence>
<dbReference type="PANTHER" id="PTHR10381:SF6">
    <property type="entry name" value="ATP-DEPENDENT CLP PROTEASE PROTEOLYTIC SUBUNIT-RELATED PROTEIN 3, CHLOROPLASTIC"/>
    <property type="match status" value="1"/>
</dbReference>
<dbReference type="InterPro" id="IPR023562">
    <property type="entry name" value="ClpP/TepA"/>
</dbReference>
<dbReference type="GO" id="GO:0009532">
    <property type="term" value="C:plastid stroma"/>
    <property type="evidence" value="ECO:0007669"/>
    <property type="project" value="UniProtKB-ARBA"/>
</dbReference>